<comment type="caution">
    <text evidence="2">The sequence shown here is derived from an EMBL/GenBank/DDBJ whole genome shotgun (WGS) entry which is preliminary data.</text>
</comment>
<reference evidence="2" key="1">
    <citation type="submission" date="2014-12" db="EMBL/GenBank/DDBJ databases">
        <authorList>
            <person name="Fitak R."/>
            <person name="Mohandesan E."/>
            <person name="Burger P.A."/>
            <person name="Jukka C."/>
        </authorList>
    </citation>
    <scope>NUCLEOTIDE SEQUENCE</scope>
    <source>
        <strain evidence="2">Drom800</strain>
        <tissue evidence="2">Blood</tissue>
    </source>
</reference>
<sequence>MADAGRLRNRARVPLPWDRSTAAPEAGYRRGLCLRRRRRCLTAAAPKSPVPPCRPVERNGEDREGPHKRSRGWVVQRPDQDEKGQSPWTARFLSEEVEEKSISWSLSVA</sequence>
<keyword evidence="3" id="KW-1185">Reference proteome</keyword>
<organism evidence="2 3">
    <name type="scientific">Camelus dromedarius</name>
    <name type="common">Dromedary</name>
    <name type="synonym">Arabian camel</name>
    <dbReference type="NCBI Taxonomy" id="9838"/>
    <lineage>
        <taxon>Eukaryota</taxon>
        <taxon>Metazoa</taxon>
        <taxon>Chordata</taxon>
        <taxon>Craniata</taxon>
        <taxon>Vertebrata</taxon>
        <taxon>Euteleostomi</taxon>
        <taxon>Mammalia</taxon>
        <taxon>Eutheria</taxon>
        <taxon>Laurasiatheria</taxon>
        <taxon>Artiodactyla</taxon>
        <taxon>Tylopoda</taxon>
        <taxon>Camelidae</taxon>
        <taxon>Camelus</taxon>
    </lineage>
</organism>
<name>A0A5N4BZD8_CAMDR</name>
<dbReference type="AlphaFoldDB" id="A0A5N4BZD8"/>
<accession>A0A5N4BZD8</accession>
<protein>
    <submittedName>
        <fullName evidence="2">Uncharacterized protein</fullName>
    </submittedName>
</protein>
<feature type="compositionally biased region" description="Basic and acidic residues" evidence="1">
    <location>
        <begin position="55"/>
        <end position="67"/>
    </location>
</feature>
<proteinExistence type="predicted"/>
<evidence type="ECO:0000256" key="1">
    <source>
        <dbReference type="SAM" id="MobiDB-lite"/>
    </source>
</evidence>
<reference evidence="2 3" key="2">
    <citation type="journal article" date="2019" name="Mol. Ecol. Resour.">
        <title>Improving Illumina assemblies with Hi-C and long reads: an example with the North African dromedary.</title>
        <authorList>
            <person name="Elbers J.P."/>
            <person name="Rogers M.F."/>
            <person name="Perelman P.L."/>
            <person name="Proskuryakova A.A."/>
            <person name="Serdyukova N.A."/>
            <person name="Johnson W.E."/>
            <person name="Horin P."/>
            <person name="Corander J."/>
            <person name="Murphy D."/>
            <person name="Burger P.A."/>
        </authorList>
    </citation>
    <scope>NUCLEOTIDE SEQUENCE [LARGE SCALE GENOMIC DNA]</scope>
    <source>
        <strain evidence="2">Drom800</strain>
        <tissue evidence="2">Blood</tissue>
    </source>
</reference>
<evidence type="ECO:0000313" key="2">
    <source>
        <dbReference type="EMBL" id="KAB1251985.1"/>
    </source>
</evidence>
<feature type="region of interest" description="Disordered" evidence="1">
    <location>
        <begin position="44"/>
        <end position="88"/>
    </location>
</feature>
<evidence type="ECO:0000313" key="3">
    <source>
        <dbReference type="Proteomes" id="UP000299084"/>
    </source>
</evidence>
<gene>
    <name evidence="2" type="ORF">Cadr_000030783</name>
</gene>
<dbReference type="Proteomes" id="UP000299084">
    <property type="component" value="Unassembled WGS sequence"/>
</dbReference>
<dbReference type="EMBL" id="JWIN03000071">
    <property type="protein sequence ID" value="KAB1251987.1"/>
    <property type="molecule type" value="Genomic_DNA"/>
</dbReference>
<dbReference type="EMBL" id="JWIN03000071">
    <property type="protein sequence ID" value="KAB1251985.1"/>
    <property type="molecule type" value="Genomic_DNA"/>
</dbReference>